<dbReference type="CDD" id="cd00200">
    <property type="entry name" value="WD40"/>
    <property type="match status" value="1"/>
</dbReference>
<dbReference type="GO" id="GO:0000045">
    <property type="term" value="P:autophagosome assembly"/>
    <property type="evidence" value="ECO:0007669"/>
    <property type="project" value="InterPro"/>
</dbReference>
<keyword evidence="9" id="KW-1185">Reference proteome</keyword>
<feature type="domain" description="Autophagy-related protein 16" evidence="7">
    <location>
        <begin position="86"/>
        <end position="212"/>
    </location>
</feature>
<feature type="region of interest" description="Disordered" evidence="6">
    <location>
        <begin position="1"/>
        <end position="49"/>
    </location>
</feature>
<dbReference type="InterPro" id="IPR013923">
    <property type="entry name" value="Autophagy-rel_prot_16_dom"/>
</dbReference>
<dbReference type="InterPro" id="IPR036322">
    <property type="entry name" value="WD40_repeat_dom_sf"/>
</dbReference>
<protein>
    <recommendedName>
        <fullName evidence="7">Autophagy-related protein 16 domain-containing protein</fullName>
    </recommendedName>
</protein>
<feature type="repeat" description="WD" evidence="4">
    <location>
        <begin position="351"/>
        <end position="393"/>
    </location>
</feature>
<dbReference type="Proteomes" id="UP000078561">
    <property type="component" value="Unassembled WGS sequence"/>
</dbReference>
<dbReference type="Pfam" id="PF00400">
    <property type="entry name" value="WD40"/>
    <property type="match status" value="7"/>
</dbReference>
<evidence type="ECO:0000259" key="7">
    <source>
        <dbReference type="Pfam" id="PF08614"/>
    </source>
</evidence>
<gene>
    <name evidence="8" type="primary">ABSGL_08610.1 scaffold 10421</name>
</gene>
<dbReference type="PROSITE" id="PS50082">
    <property type="entry name" value="WD_REPEATS_2"/>
    <property type="match status" value="6"/>
</dbReference>
<dbReference type="PROSITE" id="PS00678">
    <property type="entry name" value="WD_REPEATS_1"/>
    <property type="match status" value="4"/>
</dbReference>
<keyword evidence="3" id="KW-0677">Repeat</keyword>
<dbReference type="InParanoid" id="A0A168PQD4"/>
<dbReference type="STRING" id="4829.A0A168PQD4"/>
<feature type="repeat" description="WD" evidence="4">
    <location>
        <begin position="437"/>
        <end position="478"/>
    </location>
</feature>
<dbReference type="OrthoDB" id="538223at2759"/>
<dbReference type="InterPro" id="IPR045160">
    <property type="entry name" value="ATG16"/>
</dbReference>
<organism evidence="8">
    <name type="scientific">Absidia glauca</name>
    <name type="common">Pin mould</name>
    <dbReference type="NCBI Taxonomy" id="4829"/>
    <lineage>
        <taxon>Eukaryota</taxon>
        <taxon>Fungi</taxon>
        <taxon>Fungi incertae sedis</taxon>
        <taxon>Mucoromycota</taxon>
        <taxon>Mucoromycotina</taxon>
        <taxon>Mucoromycetes</taxon>
        <taxon>Mucorales</taxon>
        <taxon>Cunninghamellaceae</taxon>
        <taxon>Absidia</taxon>
    </lineage>
</organism>
<comment type="similarity">
    <text evidence="1">Belongs to the ATG16 family.</text>
</comment>
<dbReference type="PANTHER" id="PTHR19878">
    <property type="entry name" value="AUTOPHAGY PROTEIN 16-LIKE"/>
    <property type="match status" value="1"/>
</dbReference>
<evidence type="ECO:0000256" key="5">
    <source>
        <dbReference type="SAM" id="Coils"/>
    </source>
</evidence>
<evidence type="ECO:0000256" key="2">
    <source>
        <dbReference type="ARBA" id="ARBA00022574"/>
    </source>
</evidence>
<name>A0A168PQD4_ABSGL</name>
<dbReference type="AlphaFoldDB" id="A0A168PQD4"/>
<dbReference type="Gene3D" id="2.130.10.10">
    <property type="entry name" value="YVTN repeat-like/Quinoprotein amine dehydrogenase"/>
    <property type="match status" value="3"/>
</dbReference>
<reference evidence="8" key="1">
    <citation type="submission" date="2016-04" db="EMBL/GenBank/DDBJ databases">
        <authorList>
            <person name="Evans L.H."/>
            <person name="Alamgir A."/>
            <person name="Owens N."/>
            <person name="Weber N.D."/>
            <person name="Virtaneva K."/>
            <person name="Barbian K."/>
            <person name="Babar A."/>
            <person name="Rosenke K."/>
        </authorList>
    </citation>
    <scope>NUCLEOTIDE SEQUENCE [LARGE SCALE GENOMIC DNA]</scope>
    <source>
        <strain evidence="8">CBS 101.48</strain>
    </source>
</reference>
<evidence type="ECO:0000313" key="9">
    <source>
        <dbReference type="Proteomes" id="UP000078561"/>
    </source>
</evidence>
<sequence>MPEFHASPNASTSPKKPTDSSDPEIGNPSLKIHHPLHHSRSWKSSGLQSPGAQVPPFILSFSFSSILPAPMTTLDSSNLDTLKFNIWQQLQSRDQQEHAFHHVIASNQRLQQQLQQLQSKAHQDTLSPSNQSSTDKSILETRIQELKEERADMYKLQSENAQRLVLMNDQLRSKEATEVKQKQELATLTEATRKQTEKCQLQTEQLREKDMNSEADKMNEATEFYETAFQKKAAARRHQKEHQKGGGPVKGGGSLIVLPDHPYQTLTSTHDGDLYCIQVSPSGKYLATGSEDRKIKLYEPAKPWASTILSGALQSITSIDFNASDEFLVASSTDHSTRVWNLTTKRIAHTLTGHIGKVLAAKVVPADSNRVVTGSHDRTLKVWDLNKGWCVKTIFSFSSCNDVCLMDPDGQTLVSGHLDHTLRLWDVKSGNGIKDLNGVHTDQITSVCVSPDGSSVLTNSRDNTLKIVDLRMYEVIHAFKAPTYQNGLNWSRACFSPDGNYVAAGSKDGSLHIWNTRNNQLERCLKGHTSVISGVTWHPMGTELYSAEKSTRNVCVWDTSMEQRASPSSPLIH</sequence>
<dbReference type="InterPro" id="IPR020472">
    <property type="entry name" value="WD40_PAC1"/>
</dbReference>
<keyword evidence="5" id="KW-0175">Coiled coil</keyword>
<proteinExistence type="inferred from homology"/>
<evidence type="ECO:0000256" key="6">
    <source>
        <dbReference type="SAM" id="MobiDB-lite"/>
    </source>
</evidence>
<evidence type="ECO:0000256" key="3">
    <source>
        <dbReference type="ARBA" id="ARBA00022737"/>
    </source>
</evidence>
<dbReference type="SUPFAM" id="SSF50978">
    <property type="entry name" value="WD40 repeat-like"/>
    <property type="match status" value="1"/>
</dbReference>
<dbReference type="PANTHER" id="PTHR19878:SF8">
    <property type="entry name" value="AUTOPHAGY-RELATED 16, ISOFORM F"/>
    <property type="match status" value="1"/>
</dbReference>
<keyword evidence="2 4" id="KW-0853">WD repeat</keyword>
<feature type="coiled-coil region" evidence="5">
    <location>
        <begin position="100"/>
        <end position="156"/>
    </location>
</feature>
<dbReference type="Pfam" id="PF08614">
    <property type="entry name" value="ATG16"/>
    <property type="match status" value="1"/>
</dbReference>
<feature type="repeat" description="WD" evidence="4">
    <location>
        <begin position="267"/>
        <end position="299"/>
    </location>
</feature>
<dbReference type="InterPro" id="IPR019775">
    <property type="entry name" value="WD40_repeat_CS"/>
</dbReference>
<dbReference type="InterPro" id="IPR001680">
    <property type="entry name" value="WD40_rpt"/>
</dbReference>
<feature type="compositionally biased region" description="Basic residues" evidence="6">
    <location>
        <begin position="31"/>
        <end position="41"/>
    </location>
</feature>
<feature type="repeat" description="WD" evidence="4">
    <location>
        <begin position="407"/>
        <end position="435"/>
    </location>
</feature>
<dbReference type="PRINTS" id="PR00320">
    <property type="entry name" value="GPROTEINBRPT"/>
</dbReference>
<feature type="repeat" description="WD" evidence="4">
    <location>
        <begin position="495"/>
        <end position="524"/>
    </location>
</feature>
<dbReference type="EMBL" id="LT554016">
    <property type="protein sequence ID" value="SAM02794.1"/>
    <property type="molecule type" value="Genomic_DNA"/>
</dbReference>
<evidence type="ECO:0000256" key="4">
    <source>
        <dbReference type="PROSITE-ProRule" id="PRU00221"/>
    </source>
</evidence>
<dbReference type="PROSITE" id="PS50294">
    <property type="entry name" value="WD_REPEATS_REGION"/>
    <property type="match status" value="3"/>
</dbReference>
<evidence type="ECO:0000313" key="8">
    <source>
        <dbReference type="EMBL" id="SAM02794.1"/>
    </source>
</evidence>
<feature type="repeat" description="WD" evidence="4">
    <location>
        <begin position="309"/>
        <end position="350"/>
    </location>
</feature>
<dbReference type="InterPro" id="IPR015943">
    <property type="entry name" value="WD40/YVTN_repeat-like_dom_sf"/>
</dbReference>
<dbReference type="SMART" id="SM00320">
    <property type="entry name" value="WD40"/>
    <property type="match status" value="7"/>
</dbReference>
<evidence type="ECO:0000256" key="1">
    <source>
        <dbReference type="ARBA" id="ARBA00005331"/>
    </source>
</evidence>
<accession>A0A168PQD4</accession>